<name>A0A0D6EUI1_9PROT</name>
<feature type="domain" description="Solute-binding protein family 3/N-terminal" evidence="3">
    <location>
        <begin position="170"/>
        <end position="262"/>
    </location>
</feature>
<dbReference type="Proteomes" id="UP000064007">
    <property type="component" value="Chromosome 1"/>
</dbReference>
<dbReference type="HOGENOM" id="CLU_092025_0_0_4"/>
<dbReference type="EMBL" id="LN827929">
    <property type="protein sequence ID" value="CEZ18927.1"/>
    <property type="molecule type" value="Genomic_DNA"/>
</dbReference>
<feature type="chain" id="PRO_5002303680" evidence="2">
    <location>
        <begin position="23"/>
        <end position="262"/>
    </location>
</feature>
<dbReference type="SUPFAM" id="SSF53850">
    <property type="entry name" value="Periplasmic binding protein-like II"/>
    <property type="match status" value="2"/>
</dbReference>
<evidence type="ECO:0000259" key="3">
    <source>
        <dbReference type="Pfam" id="PF00497"/>
    </source>
</evidence>
<dbReference type="PROSITE" id="PS51257">
    <property type="entry name" value="PROKAR_LIPOPROTEIN"/>
    <property type="match status" value="1"/>
</dbReference>
<dbReference type="OrthoDB" id="368476at2"/>
<dbReference type="PANTHER" id="PTHR35936:SF17">
    <property type="entry name" value="ARGININE-BINDING EXTRACELLULAR PROTEIN ARTP"/>
    <property type="match status" value="1"/>
</dbReference>
<proteinExistence type="predicted"/>
<sequence>MSKQFKVLIFFMFALFLSAIVAGCSDKEKVVFTNIKQLNDKEFGIPTGTVADKLVLSVFPNAKFQYYNSVLDAAIAVKQGKVDAAAYDEPILRNIAAKNPGLTVLSEMITKDDYGFAVRLEDGDLKKTIDDVVKGLKTSGDYELMLKRWLPKEGQPKATPLIETGNNGSLRFGTSSVTEPFSFVDESQKVVGMDIEIASLVAKKLNKKLEIVNMEFGSLIPALASKKVDMIGACITITEERSKKVLFSSPYYTGGIAAIVKK</sequence>
<accession>A0A0D6EUI1</accession>
<dbReference type="Pfam" id="PF00497">
    <property type="entry name" value="SBP_bac_3"/>
    <property type="match status" value="1"/>
</dbReference>
<dbReference type="STRING" id="1581557.BN1208_0030"/>
<organism evidence="4 5">
    <name type="scientific">Candidatus Methylopumilus planktonicus</name>
    <dbReference type="NCBI Taxonomy" id="1581557"/>
    <lineage>
        <taxon>Bacteria</taxon>
        <taxon>Pseudomonadati</taxon>
        <taxon>Pseudomonadota</taxon>
        <taxon>Betaproteobacteria</taxon>
        <taxon>Nitrosomonadales</taxon>
        <taxon>Methylophilaceae</taxon>
        <taxon>Candidatus Methylopumilus</taxon>
    </lineage>
</organism>
<keyword evidence="5" id="KW-1185">Reference proteome</keyword>
<dbReference type="InterPro" id="IPR001638">
    <property type="entry name" value="Solute-binding_3/MltF_N"/>
</dbReference>
<evidence type="ECO:0000313" key="5">
    <source>
        <dbReference type="Proteomes" id="UP000064007"/>
    </source>
</evidence>
<evidence type="ECO:0000256" key="1">
    <source>
        <dbReference type="ARBA" id="ARBA00022729"/>
    </source>
</evidence>
<feature type="signal peptide" evidence="2">
    <location>
        <begin position="1"/>
        <end position="22"/>
    </location>
</feature>
<evidence type="ECO:0000256" key="2">
    <source>
        <dbReference type="SAM" id="SignalP"/>
    </source>
</evidence>
<dbReference type="Gene3D" id="3.40.190.10">
    <property type="entry name" value="Periplasmic binding protein-like II"/>
    <property type="match status" value="3"/>
</dbReference>
<dbReference type="AlphaFoldDB" id="A0A0D6EUI1"/>
<gene>
    <name evidence="4" type="ORF">BN1208_0030</name>
</gene>
<dbReference type="RefSeq" id="WP_046489127.1">
    <property type="nucleotide sequence ID" value="NZ_LN827929.1"/>
</dbReference>
<keyword evidence="1 2" id="KW-0732">Signal</keyword>
<protein>
    <submittedName>
        <fullName evidence="4">ABC-type amino acid transport/signal transduction systems periplasmic component/domain-like protein</fullName>
    </submittedName>
</protein>
<reference evidence="5" key="1">
    <citation type="submission" date="2014-12" db="EMBL/GenBank/DDBJ databases">
        <authorList>
            <person name="Salcher M.M."/>
        </authorList>
    </citation>
    <scope>NUCLEOTIDE SEQUENCE [LARGE SCALE GENOMIC DNA]</scope>
    <source>
        <strain evidence="5">MMS-10A-171</strain>
    </source>
</reference>
<dbReference type="CDD" id="cd13530">
    <property type="entry name" value="PBP2_peptides_like"/>
    <property type="match status" value="1"/>
</dbReference>
<dbReference type="KEGG" id="mbat:BN1208_0030"/>
<evidence type="ECO:0000313" key="4">
    <source>
        <dbReference type="EMBL" id="CEZ18927.1"/>
    </source>
</evidence>
<dbReference type="PANTHER" id="PTHR35936">
    <property type="entry name" value="MEMBRANE-BOUND LYTIC MUREIN TRANSGLYCOSYLASE F"/>
    <property type="match status" value="1"/>
</dbReference>